<dbReference type="InterPro" id="IPR050773">
    <property type="entry name" value="CbxX/CfxQ_RuBisCO_ESX"/>
</dbReference>
<protein>
    <submittedName>
        <fullName evidence="7">AAA ATPase</fullName>
    </submittedName>
</protein>
<dbReference type="Gene3D" id="1.10.8.60">
    <property type="match status" value="2"/>
</dbReference>
<feature type="domain" description="AAA+ ATPase" evidence="5">
    <location>
        <begin position="520"/>
        <end position="658"/>
    </location>
</feature>
<dbReference type="Gene3D" id="2.30.30.190">
    <property type="entry name" value="CAP Gly-rich-like domain"/>
    <property type="match status" value="1"/>
</dbReference>
<gene>
    <name evidence="7" type="ORF">MICPUCDRAFT_64764</name>
</gene>
<dbReference type="InterPro" id="IPR036859">
    <property type="entry name" value="CAP-Gly_dom_sf"/>
</dbReference>
<dbReference type="STRING" id="564608.C1ML19"/>
<dbReference type="Gene3D" id="3.40.50.300">
    <property type="entry name" value="P-loop containing nucleotide triphosphate hydrolases"/>
    <property type="match status" value="2"/>
</dbReference>
<accession>C1ML19</accession>
<keyword evidence="2" id="KW-0547">Nucleotide-binding</keyword>
<evidence type="ECO:0000256" key="3">
    <source>
        <dbReference type="ARBA" id="ARBA00022840"/>
    </source>
</evidence>
<dbReference type="RefSeq" id="XP_003056481.1">
    <property type="nucleotide sequence ID" value="XM_003056435.1"/>
</dbReference>
<dbReference type="InterPro" id="IPR000641">
    <property type="entry name" value="CbxX/CfxQ"/>
</dbReference>
<evidence type="ECO:0000259" key="5">
    <source>
        <dbReference type="SMART" id="SM00382"/>
    </source>
</evidence>
<dbReference type="Pfam" id="PF01302">
    <property type="entry name" value="CAP_GLY"/>
    <property type="match status" value="1"/>
</dbReference>
<comment type="similarity">
    <text evidence="1">Belongs to the CbxX/CfxQ family.</text>
</comment>
<sequence>MVNTPPPPKENSAPSAGSVAIKPPVHVVRKPTVTTASVPAPLTRNNIASSTTNGHSRPILKAANIKERVRQHEETPTVNPDKFYVGDRAEVGGRKGTVMFVGPAVFASGATVVGMRLDERRTTSACDGRCDGVRLFRCKAGFGIFVPIADCKKIEGDDDREHWDPLPGPAGSSIRDSYDPIDALDHIVGHAGAKEKIQSVVNALQVNRRRVEAGGRAEPASHMVLVGPPGSGKSMLARLTAYIVSECDVSRHGPLVRPSRADIIDVGRSPGRSAELIAIQCDKAEGGVLLIDDFHRMLPVADAGSLRAVSGVEALDSLALEVERRARRPGKGIVLIIAGDLDGIAAARRLCPVLDAMLPPPVALSDFTSKEVVAIINGMSQERGFALADGLVGSHEMEVHVSEADRCAEPTRRNAHLARSLLEAAINRQTERVFTLGTVGRNSLTVLQGVDFMGNSDDEVVGGAPGSVAQQMQDDTEKALAELENIVGLEGVKKFIKSLRAQLLVEKERIAAGLPSSGGGVLHMVFAGNPGTGKTTVARIIANLLRALGVLRRGHLVEADRSSLVAGYSGQTALKTKAVVSEALGGVLFVDEAYALVSGDRDSFGKEALDTLMKEIEDHREDLVVIAAGYINEMKDLLASNPGMESRFPTTLHFADYNADELMSIAERVLEPQRITLGKGARETLHAHFSSELQARHPGAKGSNGRGVRNLLEAAKRAQALRLADVKGVKSLEDLTTLTKEDCELACRK</sequence>
<dbReference type="FunFam" id="3.40.50.300:FF:000216">
    <property type="entry name" value="Type VII secretion ATPase EccA"/>
    <property type="match status" value="1"/>
</dbReference>
<evidence type="ECO:0000256" key="1">
    <source>
        <dbReference type="ARBA" id="ARBA00010378"/>
    </source>
</evidence>
<evidence type="ECO:0000256" key="4">
    <source>
        <dbReference type="SAM" id="MobiDB-lite"/>
    </source>
</evidence>
<dbReference type="SMART" id="SM00382">
    <property type="entry name" value="AAA"/>
    <property type="match status" value="2"/>
</dbReference>
<name>C1ML19_MICPC</name>
<organism evidence="8">
    <name type="scientific">Micromonas pusilla (strain CCMP1545)</name>
    <name type="common">Picoplanktonic green alga</name>
    <dbReference type="NCBI Taxonomy" id="564608"/>
    <lineage>
        <taxon>Eukaryota</taxon>
        <taxon>Viridiplantae</taxon>
        <taxon>Chlorophyta</taxon>
        <taxon>Mamiellophyceae</taxon>
        <taxon>Mamiellales</taxon>
        <taxon>Mamiellaceae</taxon>
        <taxon>Micromonas</taxon>
    </lineage>
</organism>
<dbReference type="Pfam" id="PF17866">
    <property type="entry name" value="AAA_lid_6"/>
    <property type="match status" value="1"/>
</dbReference>
<dbReference type="InterPro" id="IPR000938">
    <property type="entry name" value="CAP-Gly_domain"/>
</dbReference>
<dbReference type="eggNOG" id="KOG0730">
    <property type="taxonomic scope" value="Eukaryota"/>
</dbReference>
<dbReference type="SUPFAM" id="SSF52540">
    <property type="entry name" value="P-loop containing nucleoside triphosphate hydrolases"/>
    <property type="match status" value="2"/>
</dbReference>
<dbReference type="SUPFAM" id="SSF74924">
    <property type="entry name" value="Cap-Gly domain"/>
    <property type="match status" value="1"/>
</dbReference>
<dbReference type="InterPro" id="IPR041627">
    <property type="entry name" value="AAA_lid_6"/>
</dbReference>
<feature type="domain" description="CAP-Gly" evidence="6">
    <location>
        <begin position="85"/>
        <end position="152"/>
    </location>
</feature>
<proteinExistence type="inferred from homology"/>
<evidence type="ECO:0000313" key="7">
    <source>
        <dbReference type="EMBL" id="EEH59857.1"/>
    </source>
</evidence>
<dbReference type="PANTHER" id="PTHR43392">
    <property type="entry name" value="AAA-TYPE ATPASE FAMILY PROTEIN / ANKYRIN REPEAT FAMILY PROTEIN"/>
    <property type="match status" value="1"/>
</dbReference>
<dbReference type="OMA" id="RHFVFVG"/>
<dbReference type="Proteomes" id="UP000001876">
    <property type="component" value="Unassembled WGS sequence"/>
</dbReference>
<dbReference type="OrthoDB" id="10261663at2759"/>
<dbReference type="InterPro" id="IPR027417">
    <property type="entry name" value="P-loop_NTPase"/>
</dbReference>
<evidence type="ECO:0000259" key="6">
    <source>
        <dbReference type="SMART" id="SM01052"/>
    </source>
</evidence>
<dbReference type="InterPro" id="IPR003959">
    <property type="entry name" value="ATPase_AAA_core"/>
</dbReference>
<dbReference type="Pfam" id="PF00004">
    <property type="entry name" value="AAA"/>
    <property type="match status" value="2"/>
</dbReference>
<keyword evidence="3" id="KW-0067">ATP-binding</keyword>
<feature type="region of interest" description="Disordered" evidence="4">
    <location>
        <begin position="1"/>
        <end position="23"/>
    </location>
</feature>
<feature type="domain" description="AAA+ ATPase" evidence="5">
    <location>
        <begin position="219"/>
        <end position="361"/>
    </location>
</feature>
<dbReference type="GO" id="GO:0005524">
    <property type="term" value="F:ATP binding"/>
    <property type="evidence" value="ECO:0007669"/>
    <property type="project" value="UniProtKB-KW"/>
</dbReference>
<reference evidence="7 8" key="1">
    <citation type="journal article" date="2009" name="Science">
        <title>Green evolution and dynamic adaptations revealed by genomes of the marine picoeukaryotes Micromonas.</title>
        <authorList>
            <person name="Worden A.Z."/>
            <person name="Lee J.H."/>
            <person name="Mock T."/>
            <person name="Rouze P."/>
            <person name="Simmons M.P."/>
            <person name="Aerts A.L."/>
            <person name="Allen A.E."/>
            <person name="Cuvelier M.L."/>
            <person name="Derelle E."/>
            <person name="Everett M.V."/>
            <person name="Foulon E."/>
            <person name="Grimwood J."/>
            <person name="Gundlach H."/>
            <person name="Henrissat B."/>
            <person name="Napoli C."/>
            <person name="McDonald S.M."/>
            <person name="Parker M.S."/>
            <person name="Rombauts S."/>
            <person name="Salamov A."/>
            <person name="Von Dassow P."/>
            <person name="Badger J.H."/>
            <person name="Coutinho P.M."/>
            <person name="Demir E."/>
            <person name="Dubchak I."/>
            <person name="Gentemann C."/>
            <person name="Eikrem W."/>
            <person name="Gready J.E."/>
            <person name="John U."/>
            <person name="Lanier W."/>
            <person name="Lindquist E.A."/>
            <person name="Lucas S."/>
            <person name="Mayer K.F."/>
            <person name="Moreau H."/>
            <person name="Not F."/>
            <person name="Otillar R."/>
            <person name="Panaud O."/>
            <person name="Pangilinan J."/>
            <person name="Paulsen I."/>
            <person name="Piegu B."/>
            <person name="Poliakov A."/>
            <person name="Robbens S."/>
            <person name="Schmutz J."/>
            <person name="Toulza E."/>
            <person name="Wyss T."/>
            <person name="Zelensky A."/>
            <person name="Zhou K."/>
            <person name="Armbrust E.V."/>
            <person name="Bhattacharya D."/>
            <person name="Goodenough U.W."/>
            <person name="Van de Peer Y."/>
            <person name="Grigoriev I.V."/>
        </authorList>
    </citation>
    <scope>NUCLEOTIDE SEQUENCE [LARGE SCALE GENOMIC DNA]</scope>
    <source>
        <strain evidence="7 8">CCMP1545</strain>
    </source>
</reference>
<dbReference type="GeneID" id="9681995"/>
<evidence type="ECO:0000313" key="8">
    <source>
        <dbReference type="Proteomes" id="UP000001876"/>
    </source>
</evidence>
<evidence type="ECO:0000256" key="2">
    <source>
        <dbReference type="ARBA" id="ARBA00022741"/>
    </source>
</evidence>
<dbReference type="AlphaFoldDB" id="C1ML19"/>
<dbReference type="GO" id="GO:0016887">
    <property type="term" value="F:ATP hydrolysis activity"/>
    <property type="evidence" value="ECO:0007669"/>
    <property type="project" value="InterPro"/>
</dbReference>
<keyword evidence="8" id="KW-1185">Reference proteome</keyword>
<dbReference type="PANTHER" id="PTHR43392:SF2">
    <property type="entry name" value="AAA-TYPE ATPASE FAMILY PROTEIN _ ANKYRIN REPEAT FAMILY PROTEIN"/>
    <property type="match status" value="1"/>
</dbReference>
<dbReference type="KEGG" id="mpp:MICPUCDRAFT_64764"/>
<dbReference type="InterPro" id="IPR003593">
    <property type="entry name" value="AAA+_ATPase"/>
</dbReference>
<dbReference type="SMART" id="SM01052">
    <property type="entry name" value="CAP_GLY"/>
    <property type="match status" value="1"/>
</dbReference>
<dbReference type="CDD" id="cd00009">
    <property type="entry name" value="AAA"/>
    <property type="match status" value="2"/>
</dbReference>
<dbReference type="EMBL" id="GG663736">
    <property type="protein sequence ID" value="EEH59857.1"/>
    <property type="molecule type" value="Genomic_DNA"/>
</dbReference>
<dbReference type="PRINTS" id="PR00819">
    <property type="entry name" value="CBXCFQXSUPER"/>
</dbReference>